<dbReference type="NCBIfam" id="NF033563">
    <property type="entry name" value="transpos_IS30"/>
    <property type="match status" value="1"/>
</dbReference>
<dbReference type="AlphaFoldDB" id="A0AAE2YRS5"/>
<evidence type="ECO:0000256" key="1">
    <source>
        <dbReference type="ARBA" id="ARBA00023172"/>
    </source>
</evidence>
<dbReference type="PANTHER" id="PTHR10948:SF23">
    <property type="entry name" value="TRANSPOSASE INSI FOR INSERTION SEQUENCE ELEMENT IS30A-RELATED"/>
    <property type="match status" value="1"/>
</dbReference>
<dbReference type="InterPro" id="IPR051917">
    <property type="entry name" value="Transposase-Integrase"/>
</dbReference>
<dbReference type="RefSeq" id="WP_215885782.1">
    <property type="nucleotide sequence ID" value="NZ_JAAXYO010000181.1"/>
</dbReference>
<dbReference type="GO" id="GO:0032196">
    <property type="term" value="P:transposition"/>
    <property type="evidence" value="ECO:0007669"/>
    <property type="project" value="TreeGrafter"/>
</dbReference>
<dbReference type="Pfam" id="PF13936">
    <property type="entry name" value="HTH_38"/>
    <property type="match status" value="1"/>
</dbReference>
<keyword evidence="1" id="KW-0233">DNA recombination</keyword>
<dbReference type="InterPro" id="IPR012337">
    <property type="entry name" value="RNaseH-like_sf"/>
</dbReference>
<dbReference type="Pfam" id="PF00665">
    <property type="entry name" value="rve"/>
    <property type="match status" value="1"/>
</dbReference>
<dbReference type="PROSITE" id="PS50994">
    <property type="entry name" value="INTEGRASE"/>
    <property type="match status" value="1"/>
</dbReference>
<dbReference type="SUPFAM" id="SSF53098">
    <property type="entry name" value="Ribonuclease H-like"/>
    <property type="match status" value="1"/>
</dbReference>
<sequence length="337" mass="38938">MGKHYNQLSGDERNQVQRGLNEGMSLRALARSMGRNPSTLSREYRRGWLQSSYDAVQGGEWARSHRRRGPCKLVHGNLLTEQVHTLILERTWSPEQIAGRLRMEHPEDSSQRVSHETIYQYIYAHPAGELKKMLVDALRHGHQKRRPRSRGKDRRGGIKNMRSIRERPEEAQSREVPGHWEGDLIKGAFNGSAIGTLVDRSTRFVILAKVEDSSAEAILEGFTRRLRTLPKALRKTLTYDQGREMARHEELEKRTHLRVYFADPHSPWQRPTNENTNGLLRQYFPKGTDLSQYSQQYLTKVAEEMNNRPRKSLGFRTPAEVMADKIKELHSSVALQN</sequence>
<dbReference type="GO" id="GO:0003676">
    <property type="term" value="F:nucleic acid binding"/>
    <property type="evidence" value="ECO:0007669"/>
    <property type="project" value="InterPro"/>
</dbReference>
<dbReference type="Proteomes" id="UP001197378">
    <property type="component" value="Unassembled WGS sequence"/>
</dbReference>
<keyword evidence="5" id="KW-1185">Reference proteome</keyword>
<reference evidence="4" key="1">
    <citation type="journal article" date="2021" name="ISME J.">
        <title>Genomic evolution of the class Acidithiobacillia: deep-branching Proteobacteria living in extreme acidic conditions.</title>
        <authorList>
            <person name="Moya-Beltran A."/>
            <person name="Beard S."/>
            <person name="Rojas-Villalobos C."/>
            <person name="Issotta F."/>
            <person name="Gallardo Y."/>
            <person name="Ulloa R."/>
            <person name="Giaveno A."/>
            <person name="Degli Esposti M."/>
            <person name="Johnson D.B."/>
            <person name="Quatrini R."/>
        </authorList>
    </citation>
    <scope>NUCLEOTIDE SEQUENCE</scope>
    <source>
        <strain evidence="4">VAN18-1</strain>
    </source>
</reference>
<evidence type="ECO:0000313" key="5">
    <source>
        <dbReference type="Proteomes" id="UP001197378"/>
    </source>
</evidence>
<comment type="caution">
    <text evidence="4">The sequence shown here is derived from an EMBL/GenBank/DDBJ whole genome shotgun (WGS) entry which is preliminary data.</text>
</comment>
<dbReference type="Gene3D" id="3.30.420.10">
    <property type="entry name" value="Ribonuclease H-like superfamily/Ribonuclease H"/>
    <property type="match status" value="1"/>
</dbReference>
<dbReference type="PANTHER" id="PTHR10948">
    <property type="entry name" value="TRANSPOSASE"/>
    <property type="match status" value="1"/>
</dbReference>
<feature type="region of interest" description="Disordered" evidence="2">
    <location>
        <begin position="138"/>
        <end position="176"/>
    </location>
</feature>
<dbReference type="InterPro" id="IPR036397">
    <property type="entry name" value="RNaseH_sf"/>
</dbReference>
<gene>
    <name evidence="4" type="ORF">HFQ13_12745</name>
</gene>
<dbReference type="GO" id="GO:0005829">
    <property type="term" value="C:cytosol"/>
    <property type="evidence" value="ECO:0007669"/>
    <property type="project" value="TreeGrafter"/>
</dbReference>
<feature type="domain" description="Integrase catalytic" evidence="3">
    <location>
        <begin position="173"/>
        <end position="326"/>
    </location>
</feature>
<organism evidence="4 5">
    <name type="scientific">Igneacidithiobacillus copahuensis</name>
    <dbReference type="NCBI Taxonomy" id="2724909"/>
    <lineage>
        <taxon>Bacteria</taxon>
        <taxon>Pseudomonadati</taxon>
        <taxon>Pseudomonadota</taxon>
        <taxon>Acidithiobacillia</taxon>
        <taxon>Acidithiobacillales</taxon>
        <taxon>Acidithiobacillaceae</taxon>
        <taxon>Igneacidithiobacillus</taxon>
    </lineage>
</organism>
<dbReference type="InterPro" id="IPR053392">
    <property type="entry name" value="Transposase_IS30-like"/>
</dbReference>
<dbReference type="EMBL" id="JAAXYO010000181">
    <property type="protein sequence ID" value="MBU2789061.1"/>
    <property type="molecule type" value="Genomic_DNA"/>
</dbReference>
<dbReference type="InterPro" id="IPR025246">
    <property type="entry name" value="IS30-like_HTH"/>
</dbReference>
<feature type="compositionally biased region" description="Basic and acidic residues" evidence="2">
    <location>
        <begin position="163"/>
        <end position="176"/>
    </location>
</feature>
<dbReference type="GO" id="GO:0004803">
    <property type="term" value="F:transposase activity"/>
    <property type="evidence" value="ECO:0007669"/>
    <property type="project" value="TreeGrafter"/>
</dbReference>
<protein>
    <submittedName>
        <fullName evidence="4">IS30 family transposase</fullName>
    </submittedName>
</protein>
<dbReference type="GO" id="GO:0015074">
    <property type="term" value="P:DNA integration"/>
    <property type="evidence" value="ECO:0007669"/>
    <property type="project" value="InterPro"/>
</dbReference>
<evidence type="ECO:0000313" key="4">
    <source>
        <dbReference type="EMBL" id="MBU2789061.1"/>
    </source>
</evidence>
<evidence type="ECO:0000256" key="2">
    <source>
        <dbReference type="SAM" id="MobiDB-lite"/>
    </source>
</evidence>
<accession>A0AAE2YRS5</accession>
<dbReference type="GO" id="GO:0006310">
    <property type="term" value="P:DNA recombination"/>
    <property type="evidence" value="ECO:0007669"/>
    <property type="project" value="UniProtKB-KW"/>
</dbReference>
<feature type="compositionally biased region" description="Basic residues" evidence="2">
    <location>
        <begin position="140"/>
        <end position="153"/>
    </location>
</feature>
<evidence type="ECO:0000259" key="3">
    <source>
        <dbReference type="PROSITE" id="PS50994"/>
    </source>
</evidence>
<name>A0AAE2YRS5_9PROT</name>
<dbReference type="InterPro" id="IPR001584">
    <property type="entry name" value="Integrase_cat-core"/>
</dbReference>
<proteinExistence type="predicted"/>